<feature type="compositionally biased region" description="Low complexity" evidence="6">
    <location>
        <begin position="217"/>
        <end position="238"/>
    </location>
</feature>
<comment type="subcellular location">
    <subcellularLocation>
        <location evidence="2">Cytoplasm</location>
    </subcellularLocation>
    <subcellularLocation>
        <location evidence="1">Nucleus</location>
    </subcellularLocation>
</comment>
<keyword evidence="4" id="KW-0143">Chaperone</keyword>
<evidence type="ECO:0000256" key="6">
    <source>
        <dbReference type="SAM" id="MobiDB-lite"/>
    </source>
</evidence>
<name>A0A9P4HXP0_9PEZI</name>
<gene>
    <name evidence="8" type="ORF">K490DRAFT_62468</name>
</gene>
<keyword evidence="3" id="KW-0963">Cytoplasm</keyword>
<dbReference type="InterPro" id="IPR036869">
    <property type="entry name" value="J_dom_sf"/>
</dbReference>
<dbReference type="Pfam" id="PF00226">
    <property type="entry name" value="DnaJ"/>
    <property type="match status" value="1"/>
</dbReference>
<dbReference type="InterPro" id="IPR052094">
    <property type="entry name" value="Pre-mRNA-splicing_ERAD"/>
</dbReference>
<dbReference type="SMART" id="SM00271">
    <property type="entry name" value="DnaJ"/>
    <property type="match status" value="1"/>
</dbReference>
<dbReference type="GO" id="GO:0005737">
    <property type="term" value="C:cytoplasm"/>
    <property type="evidence" value="ECO:0007669"/>
    <property type="project" value="UniProtKB-SubCell"/>
</dbReference>
<dbReference type="Proteomes" id="UP000799776">
    <property type="component" value="Unassembled WGS sequence"/>
</dbReference>
<sequence length="269" mass="30137">MPNDDLSQYASSETDFYALLGAAPGQELSEKEINKLYRKATLKCHPDKNPDDPEAAEKFHLLGIAKDVLLDPAVRGLYDNARTAREQKAKANAQLNAKRRKMMADLEAAERGAKRKRGEEVDAEEKLQRELKRLAQDGLRRRREREEKLERERAEEERRESEKNRRKSAAHVFSATKDDLRPSTSQGAGMDAATPRKSSAQQFPGLQSAPSTPAGRFKPPAFSFSPKPSSGSSSSSNFEQSVLARLKAKQEEKRKLEQQIRTEEAEGAT</sequence>
<feature type="compositionally biased region" description="Basic and acidic residues" evidence="6">
    <location>
        <begin position="248"/>
        <end position="269"/>
    </location>
</feature>
<dbReference type="GO" id="GO:0005681">
    <property type="term" value="C:spliceosomal complex"/>
    <property type="evidence" value="ECO:0007669"/>
    <property type="project" value="TreeGrafter"/>
</dbReference>
<dbReference type="PRINTS" id="PR00625">
    <property type="entry name" value="JDOMAIN"/>
</dbReference>
<proteinExistence type="predicted"/>
<feature type="compositionally biased region" description="Polar residues" evidence="6">
    <location>
        <begin position="196"/>
        <end position="211"/>
    </location>
</feature>
<dbReference type="PANTHER" id="PTHR44313:SF1">
    <property type="entry name" value="DNAJ HOMOLOG SUBFAMILY C MEMBER 17"/>
    <property type="match status" value="1"/>
</dbReference>
<reference evidence="8" key="1">
    <citation type="journal article" date="2020" name="Stud. Mycol.">
        <title>101 Dothideomycetes genomes: a test case for predicting lifestyles and emergence of pathogens.</title>
        <authorList>
            <person name="Haridas S."/>
            <person name="Albert R."/>
            <person name="Binder M."/>
            <person name="Bloem J."/>
            <person name="Labutti K."/>
            <person name="Salamov A."/>
            <person name="Andreopoulos B."/>
            <person name="Baker S."/>
            <person name="Barry K."/>
            <person name="Bills G."/>
            <person name="Bluhm B."/>
            <person name="Cannon C."/>
            <person name="Castanera R."/>
            <person name="Culley D."/>
            <person name="Daum C."/>
            <person name="Ezra D."/>
            <person name="Gonzalez J."/>
            <person name="Henrissat B."/>
            <person name="Kuo A."/>
            <person name="Liang C."/>
            <person name="Lipzen A."/>
            <person name="Lutzoni F."/>
            <person name="Magnuson J."/>
            <person name="Mondo S."/>
            <person name="Nolan M."/>
            <person name="Ohm R."/>
            <person name="Pangilinan J."/>
            <person name="Park H.-J."/>
            <person name="Ramirez L."/>
            <person name="Alfaro M."/>
            <person name="Sun H."/>
            <person name="Tritt A."/>
            <person name="Yoshinaga Y."/>
            <person name="Zwiers L.-H."/>
            <person name="Turgeon B."/>
            <person name="Goodwin S."/>
            <person name="Spatafora J."/>
            <person name="Crous P."/>
            <person name="Grigoriev I."/>
        </authorList>
    </citation>
    <scope>NUCLEOTIDE SEQUENCE</scope>
    <source>
        <strain evidence="8">CBS 121410</strain>
    </source>
</reference>
<organism evidence="8 9">
    <name type="scientific">Saccharata proteae CBS 121410</name>
    <dbReference type="NCBI Taxonomy" id="1314787"/>
    <lineage>
        <taxon>Eukaryota</taxon>
        <taxon>Fungi</taxon>
        <taxon>Dikarya</taxon>
        <taxon>Ascomycota</taxon>
        <taxon>Pezizomycotina</taxon>
        <taxon>Dothideomycetes</taxon>
        <taxon>Dothideomycetes incertae sedis</taxon>
        <taxon>Botryosphaeriales</taxon>
        <taxon>Saccharataceae</taxon>
        <taxon>Saccharata</taxon>
    </lineage>
</organism>
<feature type="domain" description="J" evidence="7">
    <location>
        <begin position="15"/>
        <end position="82"/>
    </location>
</feature>
<evidence type="ECO:0000256" key="2">
    <source>
        <dbReference type="ARBA" id="ARBA00004496"/>
    </source>
</evidence>
<dbReference type="InterPro" id="IPR001623">
    <property type="entry name" value="DnaJ_domain"/>
</dbReference>
<evidence type="ECO:0000313" key="9">
    <source>
        <dbReference type="Proteomes" id="UP000799776"/>
    </source>
</evidence>
<feature type="compositionally biased region" description="Basic and acidic residues" evidence="6">
    <location>
        <begin position="102"/>
        <end position="163"/>
    </location>
</feature>
<keyword evidence="5" id="KW-0539">Nucleus</keyword>
<dbReference type="PANTHER" id="PTHR44313">
    <property type="entry name" value="DNAJ HOMOLOG SUBFAMILY C MEMBER 17"/>
    <property type="match status" value="1"/>
</dbReference>
<dbReference type="PROSITE" id="PS50076">
    <property type="entry name" value="DNAJ_2"/>
    <property type="match status" value="1"/>
</dbReference>
<dbReference type="AlphaFoldDB" id="A0A9P4HXP0"/>
<evidence type="ECO:0000313" key="8">
    <source>
        <dbReference type="EMBL" id="KAF2091146.1"/>
    </source>
</evidence>
<evidence type="ECO:0000259" key="7">
    <source>
        <dbReference type="PROSITE" id="PS50076"/>
    </source>
</evidence>
<dbReference type="EMBL" id="ML978712">
    <property type="protein sequence ID" value="KAF2091146.1"/>
    <property type="molecule type" value="Genomic_DNA"/>
</dbReference>
<accession>A0A9P4HXP0</accession>
<evidence type="ECO:0000256" key="4">
    <source>
        <dbReference type="ARBA" id="ARBA00023186"/>
    </source>
</evidence>
<dbReference type="CDD" id="cd06257">
    <property type="entry name" value="DnaJ"/>
    <property type="match status" value="1"/>
</dbReference>
<dbReference type="Gene3D" id="1.10.287.110">
    <property type="entry name" value="DnaJ domain"/>
    <property type="match status" value="1"/>
</dbReference>
<protein>
    <submittedName>
        <fullName evidence="8">DnaJ-domain-containing protein</fullName>
    </submittedName>
</protein>
<comment type="caution">
    <text evidence="8">The sequence shown here is derived from an EMBL/GenBank/DDBJ whole genome shotgun (WGS) entry which is preliminary data.</text>
</comment>
<evidence type="ECO:0000256" key="1">
    <source>
        <dbReference type="ARBA" id="ARBA00004123"/>
    </source>
</evidence>
<dbReference type="GO" id="GO:0000390">
    <property type="term" value="P:spliceosomal complex disassembly"/>
    <property type="evidence" value="ECO:0007669"/>
    <property type="project" value="TreeGrafter"/>
</dbReference>
<dbReference type="OrthoDB" id="10250354at2759"/>
<feature type="region of interest" description="Disordered" evidence="6">
    <location>
        <begin position="82"/>
        <end position="269"/>
    </location>
</feature>
<evidence type="ECO:0000256" key="5">
    <source>
        <dbReference type="ARBA" id="ARBA00023242"/>
    </source>
</evidence>
<evidence type="ECO:0000256" key="3">
    <source>
        <dbReference type="ARBA" id="ARBA00022490"/>
    </source>
</evidence>
<keyword evidence="9" id="KW-1185">Reference proteome</keyword>
<dbReference type="SUPFAM" id="SSF46565">
    <property type="entry name" value="Chaperone J-domain"/>
    <property type="match status" value="1"/>
</dbReference>